<reference evidence="1" key="2">
    <citation type="journal article" date="2015" name="Data Brief">
        <title>Shoot transcriptome of the giant reed, Arundo donax.</title>
        <authorList>
            <person name="Barrero R.A."/>
            <person name="Guerrero F.D."/>
            <person name="Moolhuijzen P."/>
            <person name="Goolsby J.A."/>
            <person name="Tidwell J."/>
            <person name="Bellgard S.E."/>
            <person name="Bellgard M.I."/>
        </authorList>
    </citation>
    <scope>NUCLEOTIDE SEQUENCE</scope>
    <source>
        <tissue evidence="1">Shoot tissue taken approximately 20 cm above the soil surface</tissue>
    </source>
</reference>
<accession>A0A0A9AMX7</accession>
<name>A0A0A9AMX7_ARUDO</name>
<proteinExistence type="predicted"/>
<protein>
    <submittedName>
        <fullName evidence="1">Uncharacterized protein</fullName>
    </submittedName>
</protein>
<evidence type="ECO:0000313" key="1">
    <source>
        <dbReference type="EMBL" id="JAD51213.1"/>
    </source>
</evidence>
<dbReference type="EMBL" id="GBRH01246682">
    <property type="protein sequence ID" value="JAD51213.1"/>
    <property type="molecule type" value="Transcribed_RNA"/>
</dbReference>
<dbReference type="AlphaFoldDB" id="A0A0A9AMX7"/>
<organism evidence="1">
    <name type="scientific">Arundo donax</name>
    <name type="common">Giant reed</name>
    <name type="synonym">Donax arundinaceus</name>
    <dbReference type="NCBI Taxonomy" id="35708"/>
    <lineage>
        <taxon>Eukaryota</taxon>
        <taxon>Viridiplantae</taxon>
        <taxon>Streptophyta</taxon>
        <taxon>Embryophyta</taxon>
        <taxon>Tracheophyta</taxon>
        <taxon>Spermatophyta</taxon>
        <taxon>Magnoliopsida</taxon>
        <taxon>Liliopsida</taxon>
        <taxon>Poales</taxon>
        <taxon>Poaceae</taxon>
        <taxon>PACMAD clade</taxon>
        <taxon>Arundinoideae</taxon>
        <taxon>Arundineae</taxon>
        <taxon>Arundo</taxon>
    </lineage>
</organism>
<sequence length="73" mass="7858">MYPSSIKLAKQAAVLIHHANIRRPHTGTQAALQTNGSASTRHITASQSLTQSTPGWLLRRLRASTASLEELGP</sequence>
<reference evidence="1" key="1">
    <citation type="submission" date="2014-09" db="EMBL/GenBank/DDBJ databases">
        <authorList>
            <person name="Magalhaes I.L.F."/>
            <person name="Oliveira U."/>
            <person name="Santos F.R."/>
            <person name="Vidigal T.H.D.A."/>
            <person name="Brescovit A.D."/>
            <person name="Santos A.J."/>
        </authorList>
    </citation>
    <scope>NUCLEOTIDE SEQUENCE</scope>
    <source>
        <tissue evidence="1">Shoot tissue taken approximately 20 cm above the soil surface</tissue>
    </source>
</reference>